<gene>
    <name evidence="2" type="ORF">GCM10009575_012540</name>
</gene>
<comment type="caution">
    <text evidence="2">The sequence shown here is derived from an EMBL/GenBank/DDBJ whole genome shotgun (WGS) entry which is preliminary data.</text>
</comment>
<reference evidence="2 3" key="1">
    <citation type="journal article" date="2019" name="Int. J. Syst. Evol. Microbiol.">
        <title>The Global Catalogue of Microorganisms (GCM) 10K type strain sequencing project: providing services to taxonomists for standard genome sequencing and annotation.</title>
        <authorList>
            <consortium name="The Broad Institute Genomics Platform"/>
            <consortium name="The Broad Institute Genome Sequencing Center for Infectious Disease"/>
            <person name="Wu L."/>
            <person name="Ma J."/>
        </authorList>
    </citation>
    <scope>NUCLEOTIDE SEQUENCE [LARGE SCALE GENOMIC DNA]</scope>
    <source>
        <strain evidence="2 3">JCM 11444</strain>
    </source>
</reference>
<keyword evidence="1" id="KW-0812">Transmembrane</keyword>
<sequence>MSTTATTPDLDKTPADRYVARSPLSALLATLTALVATVLALFDLFANGLWPTCMHLAVGLAVFGAVRLCVGLALDPFFPTDDPEST</sequence>
<keyword evidence="1" id="KW-0472">Membrane</keyword>
<keyword evidence="1" id="KW-1133">Transmembrane helix</keyword>
<keyword evidence="3" id="KW-1185">Reference proteome</keyword>
<evidence type="ECO:0000313" key="3">
    <source>
        <dbReference type="Proteomes" id="UP001500418"/>
    </source>
</evidence>
<evidence type="ECO:0000313" key="2">
    <source>
        <dbReference type="EMBL" id="GAA0920044.1"/>
    </source>
</evidence>
<dbReference type="EMBL" id="BAAAID010000005">
    <property type="protein sequence ID" value="GAA0920044.1"/>
    <property type="molecule type" value="Genomic_DNA"/>
</dbReference>
<protein>
    <recommendedName>
        <fullName evidence="4">Integral membrane protein</fullName>
    </recommendedName>
</protein>
<feature type="transmembrane region" description="Helical" evidence="1">
    <location>
        <begin position="24"/>
        <end position="46"/>
    </location>
</feature>
<evidence type="ECO:0000256" key="1">
    <source>
        <dbReference type="SAM" id="Phobius"/>
    </source>
</evidence>
<name>A0ABN1NZL9_9ACTN</name>
<accession>A0ABN1NZL9</accession>
<proteinExistence type="predicted"/>
<organism evidence="2 3">
    <name type="scientific">Streptomyces rhizosphaericus</name>
    <dbReference type="NCBI Taxonomy" id="114699"/>
    <lineage>
        <taxon>Bacteria</taxon>
        <taxon>Bacillati</taxon>
        <taxon>Actinomycetota</taxon>
        <taxon>Actinomycetes</taxon>
        <taxon>Kitasatosporales</taxon>
        <taxon>Streptomycetaceae</taxon>
        <taxon>Streptomyces</taxon>
        <taxon>Streptomyces violaceusniger group</taxon>
    </lineage>
</organism>
<evidence type="ECO:0008006" key="4">
    <source>
        <dbReference type="Google" id="ProtNLM"/>
    </source>
</evidence>
<feature type="transmembrane region" description="Helical" evidence="1">
    <location>
        <begin position="53"/>
        <end position="74"/>
    </location>
</feature>
<dbReference type="Proteomes" id="UP001500418">
    <property type="component" value="Unassembled WGS sequence"/>
</dbReference>